<reference evidence="3 6" key="2">
    <citation type="submission" date="2016-06" db="EMBL/GenBank/DDBJ databases">
        <authorList>
            <person name="Kjaerup R.B."/>
            <person name="Dalgaard T.S."/>
            <person name="Juul-Madsen H.R."/>
        </authorList>
    </citation>
    <scope>NUCLEOTIDE SEQUENCE [LARGE SCALE GENOMIC DNA]</scope>
    <source>
        <strain evidence="3">JF4278</strain>
    </source>
</reference>
<evidence type="ECO:0000313" key="6">
    <source>
        <dbReference type="Proteomes" id="UP000233776"/>
    </source>
</evidence>
<feature type="transmembrane region" description="Helical" evidence="1">
    <location>
        <begin position="166"/>
        <end position="189"/>
    </location>
</feature>
<gene>
    <name evidence="2" type="ORF">BC94_0012</name>
    <name evidence="4" type="ORF">HYD69_05000</name>
    <name evidence="3" type="ORF">MBOVJF4278_00888</name>
</gene>
<accession>A0A2N8U3S3</accession>
<feature type="transmembrane region" description="Helical" evidence="1">
    <location>
        <begin position="236"/>
        <end position="259"/>
    </location>
</feature>
<reference evidence="2 5" key="1">
    <citation type="submission" date="2014-04" db="EMBL/GenBank/DDBJ databases">
        <title>Complete genome sequence of Mycoplasma bovis attenuated strain P150.</title>
        <authorList>
            <person name="Qi J."/>
            <person name="Guo A."/>
        </authorList>
    </citation>
    <scope>NUCLEOTIDE SEQUENCE [LARGE SCALE GENOMIC DNA]</scope>
    <source>
        <strain evidence="2 5">HB0801-P150</strain>
    </source>
</reference>
<protein>
    <submittedName>
        <fullName evidence="2">Membrane protein</fullName>
    </submittedName>
</protein>
<evidence type="ECO:0000313" key="2">
    <source>
        <dbReference type="EMBL" id="AMW25368.1"/>
    </source>
</evidence>
<dbReference type="OMA" id="PRMHIGV"/>
<keyword evidence="1" id="KW-0472">Membrane</keyword>
<dbReference type="Proteomes" id="UP000233776">
    <property type="component" value="Chromosome I"/>
</dbReference>
<organism evidence="3 6">
    <name type="scientific">Mycoplasmopsis bovis</name>
    <name type="common">Mycoplasma bovis</name>
    <dbReference type="NCBI Taxonomy" id="28903"/>
    <lineage>
        <taxon>Bacteria</taxon>
        <taxon>Bacillati</taxon>
        <taxon>Mycoplasmatota</taxon>
        <taxon>Mycoplasmoidales</taxon>
        <taxon>Metamycoplasmataceae</taxon>
        <taxon>Mycoplasmopsis</taxon>
    </lineage>
</organism>
<keyword evidence="1" id="KW-1133">Transmembrane helix</keyword>
<feature type="transmembrane region" description="Helical" evidence="1">
    <location>
        <begin position="69"/>
        <end position="89"/>
    </location>
</feature>
<evidence type="ECO:0000313" key="5">
    <source>
        <dbReference type="Proteomes" id="UP000076372"/>
    </source>
</evidence>
<dbReference type="GeneID" id="31507377"/>
<name>A0A2N8U3S3_MYCBV</name>
<dbReference type="EMBL" id="CP058496">
    <property type="protein sequence ID" value="WHO15762.1"/>
    <property type="molecule type" value="Genomic_DNA"/>
</dbReference>
<reference evidence="4" key="4">
    <citation type="submission" date="2021-04" db="EMBL/GenBank/DDBJ databases">
        <authorList>
            <person name="Vereecke N."/>
            <person name="Bokma J."/>
        </authorList>
    </citation>
    <scope>NUCLEOTIDE SEQUENCE</scope>
    <source>
        <strain evidence="4">Mb222</strain>
    </source>
</reference>
<reference evidence="4 7" key="3">
    <citation type="journal article" date="2020" name="Vet. Res.">
        <title>Phylogenomic analysis of Mycoplasma bovis from Belgian veal, dairy and beef herds.</title>
        <authorList>
            <person name="Bokma J."/>
            <person name="Vereecke N."/>
            <person name="De Bleecker K."/>
            <person name="Callens J."/>
            <person name="Ribbens S."/>
            <person name="Nauwynck H."/>
            <person name="Haesebrouck F."/>
            <person name="Theuns S."/>
            <person name="Boyen F."/>
            <person name="Pardon B."/>
        </authorList>
    </citation>
    <scope>NUCLEOTIDE SEQUENCE [LARGE SCALE GENOMIC DNA]</scope>
    <source>
        <strain evidence="4 7">Mb222</strain>
    </source>
</reference>
<dbReference type="NCBIfam" id="NF045951">
    <property type="entry name" value="MAG0110_fam"/>
    <property type="match status" value="1"/>
</dbReference>
<sequence>MENRLIENQKSSQNEFNRFNRATSVVSRKNAFLGASVGWFSYSTFVAFISAIVMLVFFSHALVFMKQNIFLALGLSFLLIIFIFVEFIVGPRMSFWTQLVIITLSMVLFGIVVLSFAIVELLETFAKGAQNINLPLAQTFGVIIAPIVIMAIMAILAYFDLIKIKIAYALTIFIFISFLFIWIISSFIFSSWLYSLIPAFGFALMVCYMAIDWWLISRYNKAFNATVSNEATKKEFMKLTIYFGFKLAYDYLWALIYLVKLIRLAKN</sequence>
<evidence type="ECO:0000313" key="4">
    <source>
        <dbReference type="EMBL" id="WHO15762.1"/>
    </source>
</evidence>
<evidence type="ECO:0000313" key="3">
    <source>
        <dbReference type="EMBL" id="SBO46642.1"/>
    </source>
</evidence>
<proteinExistence type="predicted"/>
<feature type="transmembrane region" description="Helical" evidence="1">
    <location>
        <begin position="195"/>
        <end position="215"/>
    </location>
</feature>
<dbReference type="STRING" id="28903.B0W43_00080"/>
<feature type="transmembrane region" description="Helical" evidence="1">
    <location>
        <begin position="96"/>
        <end position="119"/>
    </location>
</feature>
<dbReference type="Proteomes" id="UP000596039">
    <property type="component" value="Chromosome"/>
</dbReference>
<dbReference type="AlphaFoldDB" id="A0A2N8U3S3"/>
<dbReference type="EMBL" id="CP007590">
    <property type="protein sequence ID" value="AMW25368.1"/>
    <property type="molecule type" value="Genomic_DNA"/>
</dbReference>
<dbReference type="RefSeq" id="WP_013456108.1">
    <property type="nucleotide sequence ID" value="NZ_CP007589.1"/>
</dbReference>
<dbReference type="Proteomes" id="UP000076372">
    <property type="component" value="Chromosome"/>
</dbReference>
<feature type="transmembrane region" description="Helical" evidence="1">
    <location>
        <begin position="139"/>
        <end position="159"/>
    </location>
</feature>
<keyword evidence="1" id="KW-0812">Transmembrane</keyword>
<evidence type="ECO:0000256" key="1">
    <source>
        <dbReference type="SAM" id="Phobius"/>
    </source>
</evidence>
<dbReference type="EMBL" id="LT578453">
    <property type="protein sequence ID" value="SBO46642.1"/>
    <property type="molecule type" value="Genomic_DNA"/>
</dbReference>
<feature type="transmembrane region" description="Helical" evidence="1">
    <location>
        <begin position="37"/>
        <end position="63"/>
    </location>
</feature>
<evidence type="ECO:0000313" key="7">
    <source>
        <dbReference type="Proteomes" id="UP000596039"/>
    </source>
</evidence>
<keyword evidence="7" id="KW-1185">Reference proteome</keyword>